<dbReference type="GO" id="GO:0003713">
    <property type="term" value="F:transcription coactivator activity"/>
    <property type="evidence" value="ECO:0007669"/>
    <property type="project" value="InterPro"/>
</dbReference>
<keyword evidence="5" id="KW-0804">Transcription</keyword>
<proteinExistence type="inferred from homology"/>
<dbReference type="InterPro" id="IPR003173">
    <property type="entry name" value="PC4_C"/>
</dbReference>
<feature type="domain" description="Transcriptional coactivator p15 (PC4) C-terminal" evidence="8">
    <location>
        <begin position="44"/>
        <end position="93"/>
    </location>
</feature>
<evidence type="ECO:0000256" key="1">
    <source>
        <dbReference type="ARBA" id="ARBA00004123"/>
    </source>
</evidence>
<name>A0A9P6JS77_9AGAR</name>
<reference evidence="9" key="1">
    <citation type="submission" date="2020-11" db="EMBL/GenBank/DDBJ databases">
        <authorList>
            <consortium name="DOE Joint Genome Institute"/>
            <person name="Ahrendt S."/>
            <person name="Riley R."/>
            <person name="Andreopoulos W."/>
            <person name="Labutti K."/>
            <person name="Pangilinan J."/>
            <person name="Ruiz-Duenas F.J."/>
            <person name="Barrasa J.M."/>
            <person name="Sanchez-Garcia M."/>
            <person name="Camarero S."/>
            <person name="Miyauchi S."/>
            <person name="Serrano A."/>
            <person name="Linde D."/>
            <person name="Babiker R."/>
            <person name="Drula E."/>
            <person name="Ayuso-Fernandez I."/>
            <person name="Pacheco R."/>
            <person name="Padilla G."/>
            <person name="Ferreira P."/>
            <person name="Barriuso J."/>
            <person name="Kellner H."/>
            <person name="Castanera R."/>
            <person name="Alfaro M."/>
            <person name="Ramirez L."/>
            <person name="Pisabarro A.G."/>
            <person name="Kuo A."/>
            <person name="Tritt A."/>
            <person name="Lipzen A."/>
            <person name="He G."/>
            <person name="Yan M."/>
            <person name="Ng V."/>
            <person name="Cullen D."/>
            <person name="Martin F."/>
            <person name="Rosso M.-N."/>
            <person name="Henrissat B."/>
            <person name="Hibbett D."/>
            <person name="Martinez A.T."/>
            <person name="Grigoriev I.V."/>
        </authorList>
    </citation>
    <scope>NUCLEOTIDE SEQUENCE</scope>
    <source>
        <strain evidence="9">CBS 506.95</strain>
    </source>
</reference>
<accession>A0A9P6JS77</accession>
<dbReference type="Gene3D" id="2.30.31.10">
    <property type="entry name" value="Transcriptional Coactivator Pc4, Chain A"/>
    <property type="match status" value="1"/>
</dbReference>
<dbReference type="AlphaFoldDB" id="A0A9P6JS77"/>
<feature type="region of interest" description="Disordered" evidence="7">
    <location>
        <begin position="1"/>
        <end position="37"/>
    </location>
</feature>
<keyword evidence="4" id="KW-0238">DNA-binding</keyword>
<evidence type="ECO:0000256" key="2">
    <source>
        <dbReference type="ARBA" id="ARBA00009001"/>
    </source>
</evidence>
<keyword evidence="3" id="KW-0805">Transcription regulation</keyword>
<evidence type="ECO:0000256" key="4">
    <source>
        <dbReference type="ARBA" id="ARBA00023125"/>
    </source>
</evidence>
<evidence type="ECO:0000313" key="10">
    <source>
        <dbReference type="Proteomes" id="UP000807306"/>
    </source>
</evidence>
<comment type="caution">
    <text evidence="9">The sequence shown here is derived from an EMBL/GenBank/DDBJ whole genome shotgun (WGS) entry which is preliminary data.</text>
</comment>
<dbReference type="InterPro" id="IPR045125">
    <property type="entry name" value="Sub1/Tcp4-like"/>
</dbReference>
<dbReference type="PANTHER" id="PTHR13215">
    <property type="entry name" value="RNA POLYMERASE II TRANSCRIPTIONAL COACTIVATOR"/>
    <property type="match status" value="1"/>
</dbReference>
<dbReference type="EMBL" id="MU157834">
    <property type="protein sequence ID" value="KAF9531662.1"/>
    <property type="molecule type" value="Genomic_DNA"/>
</dbReference>
<evidence type="ECO:0000256" key="5">
    <source>
        <dbReference type="ARBA" id="ARBA00023163"/>
    </source>
</evidence>
<gene>
    <name evidence="9" type="ORF">CPB83DRAFT_760819</name>
</gene>
<feature type="compositionally biased region" description="Basic and acidic residues" evidence="7">
    <location>
        <begin position="1"/>
        <end position="18"/>
    </location>
</feature>
<organism evidence="9 10">
    <name type="scientific">Crepidotus variabilis</name>
    <dbReference type="NCBI Taxonomy" id="179855"/>
    <lineage>
        <taxon>Eukaryota</taxon>
        <taxon>Fungi</taxon>
        <taxon>Dikarya</taxon>
        <taxon>Basidiomycota</taxon>
        <taxon>Agaricomycotina</taxon>
        <taxon>Agaricomycetes</taxon>
        <taxon>Agaricomycetidae</taxon>
        <taxon>Agaricales</taxon>
        <taxon>Agaricineae</taxon>
        <taxon>Crepidotaceae</taxon>
        <taxon>Crepidotus</taxon>
    </lineage>
</organism>
<dbReference type="Proteomes" id="UP000807306">
    <property type="component" value="Unassembled WGS sequence"/>
</dbReference>
<dbReference type="GO" id="GO:0060261">
    <property type="term" value="P:positive regulation of transcription initiation by RNA polymerase II"/>
    <property type="evidence" value="ECO:0007669"/>
    <property type="project" value="InterPro"/>
</dbReference>
<evidence type="ECO:0000256" key="7">
    <source>
        <dbReference type="SAM" id="MobiDB-lite"/>
    </source>
</evidence>
<evidence type="ECO:0000256" key="3">
    <source>
        <dbReference type="ARBA" id="ARBA00023015"/>
    </source>
</evidence>
<dbReference type="GO" id="GO:0005634">
    <property type="term" value="C:nucleus"/>
    <property type="evidence" value="ECO:0007669"/>
    <property type="project" value="UniProtKB-SubCell"/>
</dbReference>
<feature type="compositionally biased region" description="Basic and acidic residues" evidence="7">
    <location>
        <begin position="26"/>
        <end position="37"/>
    </location>
</feature>
<evidence type="ECO:0000256" key="6">
    <source>
        <dbReference type="ARBA" id="ARBA00023242"/>
    </source>
</evidence>
<dbReference type="Pfam" id="PF02229">
    <property type="entry name" value="PC4"/>
    <property type="match status" value="1"/>
</dbReference>
<protein>
    <submittedName>
        <fullName evidence="9">Transcriptional Coactivator p15-domain-containing protein</fullName>
    </submittedName>
</protein>
<evidence type="ECO:0000313" key="9">
    <source>
        <dbReference type="EMBL" id="KAF9531662.1"/>
    </source>
</evidence>
<dbReference type="InterPro" id="IPR009044">
    <property type="entry name" value="ssDNA-bd_transcriptional_reg"/>
</dbReference>
<keyword evidence="10" id="KW-1185">Reference proteome</keyword>
<comment type="similarity">
    <text evidence="2">Belongs to the transcriptional coactivator PC4 family.</text>
</comment>
<evidence type="ECO:0000259" key="8">
    <source>
        <dbReference type="Pfam" id="PF02229"/>
    </source>
</evidence>
<dbReference type="GO" id="GO:0003677">
    <property type="term" value="F:DNA binding"/>
    <property type="evidence" value="ECO:0007669"/>
    <property type="project" value="UniProtKB-KW"/>
</dbReference>
<keyword evidence="6" id="KW-0539">Nucleus</keyword>
<dbReference type="SUPFAM" id="SSF54447">
    <property type="entry name" value="ssDNA-binding transcriptional regulator domain"/>
    <property type="match status" value="1"/>
</dbReference>
<sequence>MTQKKEKPKTIKKPKIDTKPSASVRKSTDSGKVKTNAEGDQYIDLGKKKRAVLRSFKGIPLLDIREYYGAEGEEKPGKKGISLQLEQWHELRDSASTIDQLFTQLKK</sequence>
<comment type="subcellular location">
    <subcellularLocation>
        <location evidence="1">Nucleus</location>
    </subcellularLocation>
</comment>
<dbReference type="OrthoDB" id="2505440at2759"/>